<dbReference type="Proteomes" id="UP000017836">
    <property type="component" value="Unassembled WGS sequence"/>
</dbReference>
<evidence type="ECO:0000313" key="2">
    <source>
        <dbReference type="EMBL" id="ERM97308.1"/>
    </source>
</evidence>
<dbReference type="Gramene" id="ERM97308">
    <property type="protein sequence ID" value="ERM97308"/>
    <property type="gene ID" value="AMTR_s00073p00037890"/>
</dbReference>
<feature type="region of interest" description="Disordered" evidence="1">
    <location>
        <begin position="1"/>
        <end position="79"/>
    </location>
</feature>
<sequence length="79" mass="8164">MKRPAHSVSAESESEFESLLSEETVVVSPSRVADASSLSLEEEPALAPSVSPRSISSPLTTTEASSITSEEIDGGPTTS</sequence>
<keyword evidence="3" id="KW-1185">Reference proteome</keyword>
<feature type="compositionally biased region" description="Low complexity" evidence="1">
    <location>
        <begin position="60"/>
        <end position="69"/>
    </location>
</feature>
<dbReference type="AlphaFoldDB" id="W1NNM3"/>
<evidence type="ECO:0000313" key="3">
    <source>
        <dbReference type="Proteomes" id="UP000017836"/>
    </source>
</evidence>
<reference evidence="3" key="1">
    <citation type="journal article" date="2013" name="Science">
        <title>The Amborella genome and the evolution of flowering plants.</title>
        <authorList>
            <consortium name="Amborella Genome Project"/>
        </authorList>
    </citation>
    <scope>NUCLEOTIDE SEQUENCE [LARGE SCALE GENOMIC DNA]</scope>
</reference>
<evidence type="ECO:0000256" key="1">
    <source>
        <dbReference type="SAM" id="MobiDB-lite"/>
    </source>
</evidence>
<organism evidence="2 3">
    <name type="scientific">Amborella trichopoda</name>
    <dbReference type="NCBI Taxonomy" id="13333"/>
    <lineage>
        <taxon>Eukaryota</taxon>
        <taxon>Viridiplantae</taxon>
        <taxon>Streptophyta</taxon>
        <taxon>Embryophyta</taxon>
        <taxon>Tracheophyta</taxon>
        <taxon>Spermatophyta</taxon>
        <taxon>Magnoliopsida</taxon>
        <taxon>Amborellales</taxon>
        <taxon>Amborellaceae</taxon>
        <taxon>Amborella</taxon>
    </lineage>
</organism>
<protein>
    <submittedName>
        <fullName evidence="2">Uncharacterized protein</fullName>
    </submittedName>
</protein>
<name>W1NNM3_AMBTC</name>
<proteinExistence type="predicted"/>
<feature type="compositionally biased region" description="Low complexity" evidence="1">
    <location>
        <begin position="7"/>
        <end position="30"/>
    </location>
</feature>
<dbReference type="EMBL" id="KI396509">
    <property type="protein sequence ID" value="ERM97308.1"/>
    <property type="molecule type" value="Genomic_DNA"/>
</dbReference>
<accession>W1NNM3</accession>
<dbReference type="HOGENOM" id="CLU_2609267_0_0_1"/>
<gene>
    <name evidence="2" type="ORF">AMTR_s00073p00037890</name>
</gene>